<organism evidence="4 5">
    <name type="scientific">Haemaphysalis longicornis</name>
    <name type="common">Bush tick</name>
    <dbReference type="NCBI Taxonomy" id="44386"/>
    <lineage>
        <taxon>Eukaryota</taxon>
        <taxon>Metazoa</taxon>
        <taxon>Ecdysozoa</taxon>
        <taxon>Arthropoda</taxon>
        <taxon>Chelicerata</taxon>
        <taxon>Arachnida</taxon>
        <taxon>Acari</taxon>
        <taxon>Parasitiformes</taxon>
        <taxon>Ixodida</taxon>
        <taxon>Ixodoidea</taxon>
        <taxon>Ixodidae</taxon>
        <taxon>Haemaphysalinae</taxon>
        <taxon>Haemaphysalis</taxon>
    </lineage>
</organism>
<protein>
    <recommendedName>
        <fullName evidence="3">DDE Tnp4 domain-containing protein</fullName>
    </recommendedName>
</protein>
<dbReference type="OMA" id="FMESTQH"/>
<evidence type="ECO:0000256" key="1">
    <source>
        <dbReference type="ARBA" id="ARBA00001968"/>
    </source>
</evidence>
<dbReference type="Pfam" id="PF13359">
    <property type="entry name" value="DDE_Tnp_4"/>
    <property type="match status" value="1"/>
</dbReference>
<dbReference type="Proteomes" id="UP000821853">
    <property type="component" value="Chromosome 2"/>
</dbReference>
<comment type="caution">
    <text evidence="4">The sequence shown here is derived from an EMBL/GenBank/DDBJ whole genome shotgun (WGS) entry which is preliminary data.</text>
</comment>
<keyword evidence="5" id="KW-1185">Reference proteome</keyword>
<feature type="domain" description="DDE Tnp4" evidence="3">
    <location>
        <begin position="4"/>
        <end position="96"/>
    </location>
</feature>
<evidence type="ECO:0000256" key="2">
    <source>
        <dbReference type="ARBA" id="ARBA00022723"/>
    </source>
</evidence>
<dbReference type="AlphaFoldDB" id="A0A9J6FLA1"/>
<comment type="cofactor">
    <cofactor evidence="1">
        <name>a divalent metal cation</name>
        <dbReference type="ChEBI" id="CHEBI:60240"/>
    </cofactor>
</comment>
<evidence type="ECO:0000313" key="5">
    <source>
        <dbReference type="Proteomes" id="UP000821853"/>
    </source>
</evidence>
<dbReference type="EMBL" id="JABSTR010000004">
    <property type="protein sequence ID" value="KAH9367006.1"/>
    <property type="molecule type" value="Genomic_DNA"/>
</dbReference>
<accession>A0A9J6FLA1</accession>
<dbReference type="PANTHER" id="PTHR23080">
    <property type="entry name" value="THAP DOMAIN PROTEIN"/>
    <property type="match status" value="1"/>
</dbReference>
<evidence type="ECO:0000313" key="4">
    <source>
        <dbReference type="EMBL" id="KAH9367006.1"/>
    </source>
</evidence>
<dbReference type="VEuPathDB" id="VectorBase:HLOH_040005"/>
<proteinExistence type="predicted"/>
<reference evidence="4 5" key="1">
    <citation type="journal article" date="2020" name="Cell">
        <title>Large-Scale Comparative Analyses of Tick Genomes Elucidate Their Genetic Diversity and Vector Capacities.</title>
        <authorList>
            <consortium name="Tick Genome and Microbiome Consortium (TIGMIC)"/>
            <person name="Jia N."/>
            <person name="Wang J."/>
            <person name="Shi W."/>
            <person name="Du L."/>
            <person name="Sun Y."/>
            <person name="Zhan W."/>
            <person name="Jiang J.F."/>
            <person name="Wang Q."/>
            <person name="Zhang B."/>
            <person name="Ji P."/>
            <person name="Bell-Sakyi L."/>
            <person name="Cui X.M."/>
            <person name="Yuan T.T."/>
            <person name="Jiang B.G."/>
            <person name="Yang W.F."/>
            <person name="Lam T.T."/>
            <person name="Chang Q.C."/>
            <person name="Ding S.J."/>
            <person name="Wang X.J."/>
            <person name="Zhu J.G."/>
            <person name="Ruan X.D."/>
            <person name="Zhao L."/>
            <person name="Wei J.T."/>
            <person name="Ye R.Z."/>
            <person name="Que T.C."/>
            <person name="Du C.H."/>
            <person name="Zhou Y.H."/>
            <person name="Cheng J.X."/>
            <person name="Dai P.F."/>
            <person name="Guo W.B."/>
            <person name="Han X.H."/>
            <person name="Huang E.J."/>
            <person name="Li L.F."/>
            <person name="Wei W."/>
            <person name="Gao Y.C."/>
            <person name="Liu J.Z."/>
            <person name="Shao H.Z."/>
            <person name="Wang X."/>
            <person name="Wang C.C."/>
            <person name="Yang T.C."/>
            <person name="Huo Q.B."/>
            <person name="Li W."/>
            <person name="Chen H.Y."/>
            <person name="Chen S.E."/>
            <person name="Zhou L.G."/>
            <person name="Ni X.B."/>
            <person name="Tian J.H."/>
            <person name="Sheng Y."/>
            <person name="Liu T."/>
            <person name="Pan Y.S."/>
            <person name="Xia L.Y."/>
            <person name="Li J."/>
            <person name="Zhao F."/>
            <person name="Cao W.C."/>
        </authorList>
    </citation>
    <scope>NUCLEOTIDE SEQUENCE [LARGE SCALE GENOMIC DNA]</scope>
    <source>
        <strain evidence="4">HaeL-2018</strain>
    </source>
</reference>
<dbReference type="PANTHER" id="PTHR23080:SF143">
    <property type="entry name" value="SI:DKEY-56D12.4"/>
    <property type="match status" value="1"/>
</dbReference>
<dbReference type="GO" id="GO:0046872">
    <property type="term" value="F:metal ion binding"/>
    <property type="evidence" value="ECO:0007669"/>
    <property type="project" value="UniProtKB-KW"/>
</dbReference>
<gene>
    <name evidence="4" type="ORF">HPB48_000054</name>
</gene>
<sequence length="119" mass="13612">MDLLEPGDQVLADRGFLLHEEFFERNVQLVTPSFTKNRQQLLEREVTNSRRISSSRIIVERSIGHLKKWKIMTGTVPHTLVKFYDEIIVVVAGLTNLSPTLVKNGKNNQRVNITVLNTV</sequence>
<evidence type="ECO:0000259" key="3">
    <source>
        <dbReference type="Pfam" id="PF13359"/>
    </source>
</evidence>
<dbReference type="OrthoDB" id="6489029at2759"/>
<name>A0A9J6FLA1_HAELO</name>
<dbReference type="InterPro" id="IPR027806">
    <property type="entry name" value="HARBI1_dom"/>
</dbReference>
<keyword evidence="2" id="KW-0479">Metal-binding</keyword>